<dbReference type="InterPro" id="IPR002933">
    <property type="entry name" value="Peptidase_M20"/>
</dbReference>
<feature type="non-terminal residue" evidence="5">
    <location>
        <position position="240"/>
    </location>
</feature>
<organism evidence="5 6">
    <name type="scientific">Nonomuraea deserti</name>
    <dbReference type="NCBI Taxonomy" id="1848322"/>
    <lineage>
        <taxon>Bacteria</taxon>
        <taxon>Bacillati</taxon>
        <taxon>Actinomycetota</taxon>
        <taxon>Actinomycetes</taxon>
        <taxon>Streptosporangiales</taxon>
        <taxon>Streptosporangiaceae</taxon>
        <taxon>Nonomuraea</taxon>
    </lineage>
</organism>
<dbReference type="InterPro" id="IPR051458">
    <property type="entry name" value="Cyt/Met_Dipeptidase"/>
</dbReference>
<dbReference type="PANTHER" id="PTHR43270">
    <property type="entry name" value="BETA-ALA-HIS DIPEPTIDASE"/>
    <property type="match status" value="1"/>
</dbReference>
<dbReference type="GO" id="GO:0046872">
    <property type="term" value="F:metal ion binding"/>
    <property type="evidence" value="ECO:0007669"/>
    <property type="project" value="UniProtKB-KW"/>
</dbReference>
<evidence type="ECO:0000259" key="4">
    <source>
        <dbReference type="Pfam" id="PF07687"/>
    </source>
</evidence>
<evidence type="ECO:0000313" key="6">
    <source>
        <dbReference type="Proteomes" id="UP000295258"/>
    </source>
</evidence>
<dbReference type="PANTHER" id="PTHR43270:SF12">
    <property type="entry name" value="SUCCINYL-DIAMINOPIMELATE DESUCCINYLASE"/>
    <property type="match status" value="1"/>
</dbReference>
<evidence type="ECO:0000256" key="1">
    <source>
        <dbReference type="ARBA" id="ARBA00022670"/>
    </source>
</evidence>
<gene>
    <name evidence="5" type="ORF">E1292_48740</name>
</gene>
<protein>
    <submittedName>
        <fullName evidence="5">M20/M25/M40 family metallo-hydrolase</fullName>
    </submittedName>
</protein>
<evidence type="ECO:0000256" key="3">
    <source>
        <dbReference type="ARBA" id="ARBA00022801"/>
    </source>
</evidence>
<dbReference type="Gene3D" id="3.40.630.10">
    <property type="entry name" value="Zn peptidases"/>
    <property type="match status" value="1"/>
</dbReference>
<dbReference type="SUPFAM" id="SSF53187">
    <property type="entry name" value="Zn-dependent exopeptidases"/>
    <property type="match status" value="1"/>
</dbReference>
<comment type="caution">
    <text evidence="5">The sequence shown here is derived from an EMBL/GenBank/DDBJ whole genome shotgun (WGS) entry which is preliminary data.</text>
</comment>
<dbReference type="Proteomes" id="UP000295258">
    <property type="component" value="Unassembled WGS sequence"/>
</dbReference>
<dbReference type="GO" id="GO:0008233">
    <property type="term" value="F:peptidase activity"/>
    <property type="evidence" value="ECO:0007669"/>
    <property type="project" value="UniProtKB-KW"/>
</dbReference>
<dbReference type="Pfam" id="PF07687">
    <property type="entry name" value="M20_dimer"/>
    <property type="match status" value="1"/>
</dbReference>
<dbReference type="GO" id="GO:0006508">
    <property type="term" value="P:proteolysis"/>
    <property type="evidence" value="ECO:0007669"/>
    <property type="project" value="UniProtKB-KW"/>
</dbReference>
<dbReference type="AlphaFoldDB" id="A0A4R4UB01"/>
<keyword evidence="3 5" id="KW-0378">Hydrolase</keyword>
<proteinExistence type="predicted"/>
<keyword evidence="1" id="KW-0645">Protease</keyword>
<dbReference type="InterPro" id="IPR011650">
    <property type="entry name" value="Peptidase_M20_dimer"/>
</dbReference>
<reference evidence="5 6" key="1">
    <citation type="submission" date="2019-03" db="EMBL/GenBank/DDBJ databases">
        <title>Draft genome sequences of novel Actinobacteria.</title>
        <authorList>
            <person name="Sahin N."/>
            <person name="Ay H."/>
            <person name="Saygin H."/>
        </authorList>
    </citation>
    <scope>NUCLEOTIDE SEQUENCE [LARGE SCALE GENOMIC DNA]</scope>
    <source>
        <strain evidence="5 6">KC310</strain>
    </source>
</reference>
<dbReference type="Gene3D" id="3.30.70.360">
    <property type="match status" value="1"/>
</dbReference>
<dbReference type="EMBL" id="SMKO01000314">
    <property type="protein sequence ID" value="TDC85572.1"/>
    <property type="molecule type" value="Genomic_DNA"/>
</dbReference>
<dbReference type="Pfam" id="PF01546">
    <property type="entry name" value="Peptidase_M20"/>
    <property type="match status" value="1"/>
</dbReference>
<keyword evidence="6" id="KW-1185">Reference proteome</keyword>
<name>A0A4R4UB01_9ACTN</name>
<evidence type="ECO:0000256" key="2">
    <source>
        <dbReference type="ARBA" id="ARBA00022723"/>
    </source>
</evidence>
<accession>A0A4R4UB01</accession>
<evidence type="ECO:0000313" key="5">
    <source>
        <dbReference type="EMBL" id="TDC85572.1"/>
    </source>
</evidence>
<sequence length="240" mass="25393">MYGHHDVQPAGPADLWDTPPFEASVRGDAIHARGASDDKGQMLMHALGLGAHLAAGGRAAPAVNLKILVEGEEESGSPHFQTLIETYAGRLSCDVVVNSDASMWSKDVRTTCTGMRGMLAAEVVFRGPDNDIHSGSFGGAVPNPLTELCRALGRLHDDDGRVAVPGFYDGVADLGDAERELFARLPFDEGEWLATAGSRATHGERGHALTPLSHPAVGAVTRALGRAFEREVLYTREGGS</sequence>
<keyword evidence="2" id="KW-0479">Metal-binding</keyword>
<feature type="domain" description="Peptidase M20 dimerisation" evidence="4">
    <location>
        <begin position="114"/>
        <end position="169"/>
    </location>
</feature>